<organism evidence="3 4">
    <name type="scientific">Steinernema carpocapsae</name>
    <name type="common">Entomopathogenic nematode</name>
    <dbReference type="NCBI Taxonomy" id="34508"/>
    <lineage>
        <taxon>Eukaryota</taxon>
        <taxon>Metazoa</taxon>
        <taxon>Ecdysozoa</taxon>
        <taxon>Nematoda</taxon>
        <taxon>Chromadorea</taxon>
        <taxon>Rhabditida</taxon>
        <taxon>Tylenchina</taxon>
        <taxon>Panagrolaimomorpha</taxon>
        <taxon>Strongyloidoidea</taxon>
        <taxon>Steinernematidae</taxon>
        <taxon>Steinernema</taxon>
    </lineage>
</organism>
<evidence type="ECO:0000313" key="3">
    <source>
        <dbReference type="EMBL" id="TKR95656.1"/>
    </source>
</evidence>
<sequence length="100" mass="11130">MGCFLLKLVHSLLTTTPEKELEKWIFVLITLAYFVSAGLNLFGGITVLFILGISRTNRTVTETEQLIGNVDIQDTAENGQTTIERPNEEFSGLNEPTSIR</sequence>
<evidence type="ECO:0000313" key="4">
    <source>
        <dbReference type="Proteomes" id="UP000298663"/>
    </source>
</evidence>
<keyword evidence="2" id="KW-0812">Transmembrane</keyword>
<feature type="region of interest" description="Disordered" evidence="1">
    <location>
        <begin position="77"/>
        <end position="100"/>
    </location>
</feature>
<proteinExistence type="predicted"/>
<reference evidence="3 4" key="2">
    <citation type="journal article" date="2019" name="G3 (Bethesda)">
        <title>Hybrid Assembly of the Genome of the Entomopathogenic Nematode Steinernema carpocapsae Identifies the X-Chromosome.</title>
        <authorList>
            <person name="Serra L."/>
            <person name="Macchietto M."/>
            <person name="Macias-Munoz A."/>
            <person name="McGill C.J."/>
            <person name="Rodriguez I.M."/>
            <person name="Rodriguez B."/>
            <person name="Murad R."/>
            <person name="Mortazavi A."/>
        </authorList>
    </citation>
    <scope>NUCLEOTIDE SEQUENCE [LARGE SCALE GENOMIC DNA]</scope>
    <source>
        <strain evidence="3 4">ALL</strain>
    </source>
</reference>
<evidence type="ECO:0000256" key="1">
    <source>
        <dbReference type="SAM" id="MobiDB-lite"/>
    </source>
</evidence>
<protein>
    <submittedName>
        <fullName evidence="3">Uncharacterized protein</fullName>
    </submittedName>
</protein>
<accession>A0A4U5PGW5</accession>
<comment type="caution">
    <text evidence="3">The sequence shown here is derived from an EMBL/GenBank/DDBJ whole genome shotgun (WGS) entry which is preliminary data.</text>
</comment>
<dbReference type="Proteomes" id="UP000298663">
    <property type="component" value="Unassembled WGS sequence"/>
</dbReference>
<keyword evidence="2" id="KW-1133">Transmembrane helix</keyword>
<gene>
    <name evidence="3" type="ORF">L596_009793</name>
</gene>
<keyword evidence="4" id="KW-1185">Reference proteome</keyword>
<reference evidence="3 4" key="1">
    <citation type="journal article" date="2015" name="Genome Biol.">
        <title>Comparative genomics of Steinernema reveals deeply conserved gene regulatory networks.</title>
        <authorList>
            <person name="Dillman A.R."/>
            <person name="Macchietto M."/>
            <person name="Porter C.F."/>
            <person name="Rogers A."/>
            <person name="Williams B."/>
            <person name="Antoshechkin I."/>
            <person name="Lee M.M."/>
            <person name="Goodwin Z."/>
            <person name="Lu X."/>
            <person name="Lewis E.E."/>
            <person name="Goodrich-Blair H."/>
            <person name="Stock S.P."/>
            <person name="Adams B.J."/>
            <person name="Sternberg P.W."/>
            <person name="Mortazavi A."/>
        </authorList>
    </citation>
    <scope>NUCLEOTIDE SEQUENCE [LARGE SCALE GENOMIC DNA]</scope>
    <source>
        <strain evidence="3 4">ALL</strain>
    </source>
</reference>
<feature type="transmembrane region" description="Helical" evidence="2">
    <location>
        <begin position="24"/>
        <end position="51"/>
    </location>
</feature>
<dbReference type="AlphaFoldDB" id="A0A4U5PGW5"/>
<dbReference type="EMBL" id="AZBU02000002">
    <property type="protein sequence ID" value="TKR95656.1"/>
    <property type="molecule type" value="Genomic_DNA"/>
</dbReference>
<keyword evidence="2" id="KW-0472">Membrane</keyword>
<evidence type="ECO:0000256" key="2">
    <source>
        <dbReference type="SAM" id="Phobius"/>
    </source>
</evidence>
<name>A0A4U5PGW5_STECR</name>